<reference evidence="2" key="1">
    <citation type="submission" date="2019-06" db="EMBL/GenBank/DDBJ databases">
        <title>Complete genome of Proteus mirabilis phage Myduc.</title>
        <authorList>
            <person name="Tran J.S."/>
            <person name="Lessor L."/>
            <person name="O'Leary C."/>
            <person name="Bonasera R.M."/>
            <person name="Liu M."/>
        </authorList>
    </citation>
    <scope>NUCLEOTIDE SEQUENCE [LARGE SCALE GENOMIC DNA]</scope>
</reference>
<evidence type="ECO:0000313" key="2">
    <source>
        <dbReference type="Proteomes" id="UP000327513"/>
    </source>
</evidence>
<gene>
    <name evidence="1" type="ORF">CPT_Myduc_014</name>
</gene>
<accession>A0A5J6T7J5</accession>
<evidence type="ECO:0000313" key="1">
    <source>
        <dbReference type="EMBL" id="QFG06637.1"/>
    </source>
</evidence>
<proteinExistence type="predicted"/>
<dbReference type="EMBL" id="MN098326">
    <property type="protein sequence ID" value="QFG06637.1"/>
    <property type="molecule type" value="Genomic_DNA"/>
</dbReference>
<protein>
    <submittedName>
        <fullName evidence="1">Uncharacterized protein</fullName>
    </submittedName>
</protein>
<name>A0A5J6T7J5_9CAUD</name>
<sequence>MDYSKGKTESKIMTTIVCRYMSLEVAVQVVQECQQILGSHFAVCKMDGTIYSRKLHSSFWGVWEKYHESK</sequence>
<keyword evidence="2" id="KW-1185">Reference proteome</keyword>
<dbReference type="Proteomes" id="UP000327513">
    <property type="component" value="Segment"/>
</dbReference>
<organism evidence="1 2">
    <name type="scientific">Proteus phage Myduc</name>
    <dbReference type="NCBI Taxonomy" id="2650874"/>
    <lineage>
        <taxon>Viruses</taxon>
        <taxon>Duplodnaviria</taxon>
        <taxon>Heunggongvirae</taxon>
        <taxon>Uroviricota</taxon>
        <taxon>Caudoviricetes</taxon>
        <taxon>Chaseviridae</taxon>
        <taxon>Cleopatravirinae</taxon>
        <taxon>Myducvirus</taxon>
        <taxon>Myducvirus myduc</taxon>
    </lineage>
</organism>